<dbReference type="AlphaFoldDB" id="A0A4V2YUE7"/>
<protein>
    <submittedName>
        <fullName evidence="1">Uncharacterized protein</fullName>
    </submittedName>
</protein>
<keyword evidence="2" id="KW-1185">Reference proteome</keyword>
<dbReference type="EMBL" id="SMFM01000002">
    <property type="protein sequence ID" value="TDD77127.1"/>
    <property type="molecule type" value="Genomic_DNA"/>
</dbReference>
<dbReference type="RefSeq" id="WP_131908923.1">
    <property type="nucleotide sequence ID" value="NZ_SMFM01000002.1"/>
</dbReference>
<comment type="caution">
    <text evidence="1">The sequence shown here is derived from an EMBL/GenBank/DDBJ whole genome shotgun (WGS) entry which is preliminary data.</text>
</comment>
<evidence type="ECO:0000313" key="2">
    <source>
        <dbReference type="Proteomes" id="UP000295278"/>
    </source>
</evidence>
<reference evidence="1 2" key="1">
    <citation type="submission" date="2019-03" db="EMBL/GenBank/DDBJ databases">
        <title>Flavobacterium AT-3-2 sp. nov., isolated from arctic soil.</title>
        <authorList>
            <person name="Chaudhary D.K."/>
        </authorList>
    </citation>
    <scope>NUCLEOTIDE SEQUENCE [LARGE SCALE GENOMIC DNA]</scope>
    <source>
        <strain evidence="1 2">AT-3-2</strain>
    </source>
</reference>
<proteinExistence type="predicted"/>
<dbReference type="OrthoDB" id="9863118at2"/>
<accession>A0A4V2YUE7</accession>
<gene>
    <name evidence="1" type="ORF">E0F89_05880</name>
</gene>
<evidence type="ECO:0000313" key="1">
    <source>
        <dbReference type="EMBL" id="TDD77127.1"/>
    </source>
</evidence>
<sequence length="74" mass="8744">MKLSEKIKEHLSERIENGELNNDDMVQIIEHLGSYLNLKTIPDYAKENKRSYNGVKNHRTIRIIFNVKFVIDND</sequence>
<name>A0A4V2YUE7_9FLAO</name>
<organism evidence="1 2">
    <name type="scientific">Flavobacterium caseinilyticum</name>
    <dbReference type="NCBI Taxonomy" id="2541732"/>
    <lineage>
        <taxon>Bacteria</taxon>
        <taxon>Pseudomonadati</taxon>
        <taxon>Bacteroidota</taxon>
        <taxon>Flavobacteriia</taxon>
        <taxon>Flavobacteriales</taxon>
        <taxon>Flavobacteriaceae</taxon>
        <taxon>Flavobacterium</taxon>
    </lineage>
</organism>
<dbReference type="Proteomes" id="UP000295278">
    <property type="component" value="Unassembled WGS sequence"/>
</dbReference>